<dbReference type="RefSeq" id="WP_083780600.1">
    <property type="nucleotide sequence ID" value="NZ_JAFCLK010000021.1"/>
</dbReference>
<name>A0ABS5GBC5_9BRAD</name>
<organism evidence="2 3">
    <name type="scientific">Bradyrhizobium denitrificans</name>
    <dbReference type="NCBI Taxonomy" id="2734912"/>
    <lineage>
        <taxon>Bacteria</taxon>
        <taxon>Pseudomonadati</taxon>
        <taxon>Pseudomonadota</taxon>
        <taxon>Alphaproteobacteria</taxon>
        <taxon>Hyphomicrobiales</taxon>
        <taxon>Nitrobacteraceae</taxon>
        <taxon>Bradyrhizobium</taxon>
    </lineage>
</organism>
<gene>
    <name evidence="2" type="ORF">JQ619_22070</name>
</gene>
<comment type="caution">
    <text evidence="2">The sequence shown here is derived from an EMBL/GenBank/DDBJ whole genome shotgun (WGS) entry which is preliminary data.</text>
</comment>
<dbReference type="GO" id="GO:0016779">
    <property type="term" value="F:nucleotidyltransferase activity"/>
    <property type="evidence" value="ECO:0007669"/>
    <property type="project" value="UniProtKB-KW"/>
</dbReference>
<evidence type="ECO:0000313" key="3">
    <source>
        <dbReference type="Proteomes" id="UP001314635"/>
    </source>
</evidence>
<proteinExistence type="predicted"/>
<sequence length="299" mass="33402">MKVVIFCGGKGLRLRDFSENIPKPMVPVGPRPIIWHTMKYYAHHGHKDFILALGHKSEAIKDFFLNYSEAMSNDFVLSNGGRSVKLLSSDIDDWTITFVDTGIESNIGQRLMRVRDHVASDEYFMCSYADCLTDAPLDHMIETVKQSNKAMSFLAVKPSSSFHALQYDASGDLIGIKPADQLGLYINGGYWIMRPDVFDYIKPGEEVVEEPMRRLIAAKQLHPYRYDGFWACMDTFKEKMMLDDMVSTGKAKWQVWANAAARAQSAPPAGPAIDLGKVTEGLQPIKAAQAGAFPRNTLA</sequence>
<evidence type="ECO:0000313" key="2">
    <source>
        <dbReference type="EMBL" id="MBR1138460.1"/>
    </source>
</evidence>
<keyword evidence="2" id="KW-0548">Nucleotidyltransferase</keyword>
<feature type="domain" description="Nucleotidyl transferase" evidence="1">
    <location>
        <begin position="2"/>
        <end position="210"/>
    </location>
</feature>
<reference evidence="3" key="1">
    <citation type="journal article" date="2021" name="ISME J.">
        <title>Evolutionary origin and ecological implication of a unique nif island in free-living Bradyrhizobium lineages.</title>
        <authorList>
            <person name="Tao J."/>
        </authorList>
    </citation>
    <scope>NUCLEOTIDE SEQUENCE [LARGE SCALE GENOMIC DNA]</scope>
    <source>
        <strain evidence="3">SZCCT0094</strain>
    </source>
</reference>
<dbReference type="PANTHER" id="PTHR47183:SF3">
    <property type="entry name" value="TRANSFERASE"/>
    <property type="match status" value="1"/>
</dbReference>
<dbReference type="PANTHER" id="PTHR47183">
    <property type="entry name" value="GLUCOSE-1-PHOSPHATE CYTIDYLYLTRANSFERASE-RELATED"/>
    <property type="match status" value="1"/>
</dbReference>
<accession>A0ABS5GBC5</accession>
<dbReference type="InterPro" id="IPR013446">
    <property type="entry name" value="G1P_cyt_trans-like"/>
</dbReference>
<dbReference type="InterPro" id="IPR005835">
    <property type="entry name" value="NTP_transferase_dom"/>
</dbReference>
<keyword evidence="3" id="KW-1185">Reference proteome</keyword>
<dbReference type="Proteomes" id="UP001314635">
    <property type="component" value="Unassembled WGS sequence"/>
</dbReference>
<evidence type="ECO:0000259" key="1">
    <source>
        <dbReference type="Pfam" id="PF00483"/>
    </source>
</evidence>
<protein>
    <submittedName>
        <fullName evidence="2">Glucose-1-phosphate cytidylyltransferase</fullName>
    </submittedName>
</protein>
<keyword evidence="2" id="KW-0808">Transferase</keyword>
<dbReference type="Pfam" id="PF00483">
    <property type="entry name" value="NTP_transferase"/>
    <property type="match status" value="1"/>
</dbReference>
<dbReference type="EMBL" id="JAFCLK010000021">
    <property type="protein sequence ID" value="MBR1138460.1"/>
    <property type="molecule type" value="Genomic_DNA"/>
</dbReference>
<dbReference type="SUPFAM" id="SSF53448">
    <property type="entry name" value="Nucleotide-diphospho-sugar transferases"/>
    <property type="match status" value="1"/>
</dbReference>
<dbReference type="InterPro" id="IPR029044">
    <property type="entry name" value="Nucleotide-diphossugar_trans"/>
</dbReference>
<dbReference type="Gene3D" id="3.90.550.10">
    <property type="entry name" value="Spore Coat Polysaccharide Biosynthesis Protein SpsA, Chain A"/>
    <property type="match status" value="1"/>
</dbReference>